<dbReference type="PANTHER" id="PTHR22050">
    <property type="entry name" value="RW1 PROTEIN HOMOLOG"/>
    <property type="match status" value="1"/>
</dbReference>
<feature type="compositionally biased region" description="Basic and acidic residues" evidence="7">
    <location>
        <begin position="1438"/>
        <end position="1448"/>
    </location>
</feature>
<feature type="compositionally biased region" description="Low complexity" evidence="7">
    <location>
        <begin position="1900"/>
        <end position="1912"/>
    </location>
</feature>
<proteinExistence type="inferred from homology"/>
<keyword evidence="5 8" id="KW-1133">Transmembrane helix</keyword>
<feature type="compositionally biased region" description="Low complexity" evidence="7">
    <location>
        <begin position="1507"/>
        <end position="1520"/>
    </location>
</feature>
<name>A0A814F6P5_9BILA</name>
<evidence type="ECO:0000256" key="5">
    <source>
        <dbReference type="ARBA" id="ARBA00022989"/>
    </source>
</evidence>
<dbReference type="PANTHER" id="PTHR22050:SF0">
    <property type="entry name" value="TRANSMEMBRANE PROTEIN 131 HOMOLOG"/>
    <property type="match status" value="1"/>
</dbReference>
<comment type="caution">
    <text evidence="13">The sequence shown here is derived from an EMBL/GenBank/DDBJ whole genome shotgun (WGS) entry which is preliminary data.</text>
</comment>
<dbReference type="OrthoDB" id="168404at2759"/>
<feature type="compositionally biased region" description="Polar residues" evidence="7">
    <location>
        <begin position="1395"/>
        <end position="1409"/>
    </location>
</feature>
<feature type="compositionally biased region" description="Polar residues" evidence="7">
    <location>
        <begin position="1322"/>
        <end position="1356"/>
    </location>
</feature>
<evidence type="ECO:0000313" key="14">
    <source>
        <dbReference type="Proteomes" id="UP000663891"/>
    </source>
</evidence>
<feature type="compositionally biased region" description="Acidic residues" evidence="7">
    <location>
        <begin position="1610"/>
        <end position="1625"/>
    </location>
</feature>
<evidence type="ECO:0000256" key="6">
    <source>
        <dbReference type="ARBA" id="ARBA00023136"/>
    </source>
</evidence>
<evidence type="ECO:0000259" key="10">
    <source>
        <dbReference type="Pfam" id="PF24495"/>
    </source>
</evidence>
<accession>A0A814F6P5</accession>
<evidence type="ECO:0000313" key="13">
    <source>
        <dbReference type="EMBL" id="CAF0978723.1"/>
    </source>
</evidence>
<feature type="domain" description="TMEM131 second Ig-like" evidence="10">
    <location>
        <begin position="235"/>
        <end position="327"/>
    </location>
</feature>
<feature type="transmembrane region" description="Helical" evidence="8">
    <location>
        <begin position="1180"/>
        <end position="1203"/>
    </location>
</feature>
<feature type="domain" description="TMEM131L fourth Ig-like" evidence="11">
    <location>
        <begin position="977"/>
        <end position="1030"/>
    </location>
</feature>
<dbReference type="Pfam" id="PF24499">
    <property type="entry name" value="Ig_TMEM131L_4"/>
    <property type="match status" value="1"/>
</dbReference>
<feature type="region of interest" description="Disordered" evidence="7">
    <location>
        <begin position="1900"/>
        <end position="1981"/>
    </location>
</feature>
<evidence type="ECO:0000256" key="8">
    <source>
        <dbReference type="SAM" id="Phobius"/>
    </source>
</evidence>
<feature type="domain" description="Transmembrane protein 131-like N-terminal" evidence="9">
    <location>
        <begin position="135"/>
        <end position="217"/>
    </location>
</feature>
<protein>
    <recommendedName>
        <fullName evidence="15">Transmembrane protein</fullName>
    </recommendedName>
</protein>
<dbReference type="InterPro" id="IPR055436">
    <property type="entry name" value="Ig_TMEM131L_4"/>
</dbReference>
<feature type="compositionally biased region" description="Low complexity" evidence="7">
    <location>
        <begin position="1933"/>
        <end position="1952"/>
    </location>
</feature>
<evidence type="ECO:0000256" key="3">
    <source>
        <dbReference type="ARBA" id="ARBA00022692"/>
    </source>
</evidence>
<organism evidence="13 14">
    <name type="scientific">Adineta steineri</name>
    <dbReference type="NCBI Taxonomy" id="433720"/>
    <lineage>
        <taxon>Eukaryota</taxon>
        <taxon>Metazoa</taxon>
        <taxon>Spiralia</taxon>
        <taxon>Gnathifera</taxon>
        <taxon>Rotifera</taxon>
        <taxon>Eurotatoria</taxon>
        <taxon>Bdelloidea</taxon>
        <taxon>Adinetida</taxon>
        <taxon>Adinetidae</taxon>
        <taxon>Adineta</taxon>
    </lineage>
</organism>
<evidence type="ECO:0000259" key="11">
    <source>
        <dbReference type="Pfam" id="PF24499"/>
    </source>
</evidence>
<keyword evidence="3 8" id="KW-0812">Transmembrane</keyword>
<feature type="compositionally biased region" description="Low complexity" evidence="7">
    <location>
        <begin position="1357"/>
        <end position="1369"/>
    </location>
</feature>
<comment type="similarity">
    <text evidence="2">Belongs to the TMEM131 family.</text>
</comment>
<feature type="region of interest" description="Disordered" evidence="7">
    <location>
        <begin position="1262"/>
        <end position="1557"/>
    </location>
</feature>
<keyword evidence="4" id="KW-0732">Signal</keyword>
<dbReference type="Pfam" id="PF24501">
    <property type="entry name" value="Ig_TMEM131L_5"/>
    <property type="match status" value="1"/>
</dbReference>
<evidence type="ECO:0000256" key="7">
    <source>
        <dbReference type="SAM" id="MobiDB-lite"/>
    </source>
</evidence>
<dbReference type="InterPro" id="IPR022113">
    <property type="entry name" value="TMEM131L_N"/>
</dbReference>
<feature type="compositionally biased region" description="Basic residues" evidence="7">
    <location>
        <begin position="1526"/>
        <end position="1535"/>
    </location>
</feature>
<evidence type="ECO:0000256" key="1">
    <source>
        <dbReference type="ARBA" id="ARBA00004479"/>
    </source>
</evidence>
<reference evidence="13" key="1">
    <citation type="submission" date="2021-02" db="EMBL/GenBank/DDBJ databases">
        <authorList>
            <person name="Nowell W R."/>
        </authorList>
    </citation>
    <scope>NUCLEOTIDE SEQUENCE</scope>
</reference>
<comment type="subcellular location">
    <subcellularLocation>
        <location evidence="1">Membrane</location>
        <topology evidence="1">Single-pass type I membrane protein</topology>
    </subcellularLocation>
</comment>
<feature type="compositionally biased region" description="Basic and acidic residues" evidence="7">
    <location>
        <begin position="1969"/>
        <end position="1981"/>
    </location>
</feature>
<dbReference type="InterPro" id="IPR056311">
    <property type="entry name" value="TMEM131_Ig_2"/>
</dbReference>
<keyword evidence="6 8" id="KW-0472">Membrane</keyword>
<feature type="compositionally biased region" description="Pro residues" evidence="7">
    <location>
        <begin position="1416"/>
        <end position="1427"/>
    </location>
</feature>
<gene>
    <name evidence="13" type="ORF">VCS650_LOCUS13546</name>
</gene>
<feature type="transmembrane region" description="Helical" evidence="8">
    <location>
        <begin position="16"/>
        <end position="36"/>
    </location>
</feature>
<dbReference type="GO" id="GO:0016020">
    <property type="term" value="C:membrane"/>
    <property type="evidence" value="ECO:0007669"/>
    <property type="project" value="UniProtKB-SubCell"/>
</dbReference>
<dbReference type="Pfam" id="PF12371">
    <property type="entry name" value="TMEM131_like_N"/>
    <property type="match status" value="1"/>
</dbReference>
<evidence type="ECO:0000256" key="2">
    <source>
        <dbReference type="ARBA" id="ARBA00006682"/>
    </source>
</evidence>
<feature type="compositionally biased region" description="Basic and acidic residues" evidence="7">
    <location>
        <begin position="1262"/>
        <end position="1272"/>
    </location>
</feature>
<feature type="compositionally biased region" description="Polar residues" evidence="7">
    <location>
        <begin position="1586"/>
        <end position="1598"/>
    </location>
</feature>
<feature type="compositionally biased region" description="Polar residues" evidence="7">
    <location>
        <begin position="1542"/>
        <end position="1557"/>
    </location>
</feature>
<evidence type="ECO:0000256" key="4">
    <source>
        <dbReference type="ARBA" id="ARBA00022729"/>
    </source>
</evidence>
<dbReference type="Proteomes" id="UP000663891">
    <property type="component" value="Unassembled WGS sequence"/>
</dbReference>
<feature type="region of interest" description="Disordered" evidence="7">
    <location>
        <begin position="1586"/>
        <end position="1630"/>
    </location>
</feature>
<sequence>MFSIMLRTNKQSTNNVLYFLHILFLLHIYTAFLTIVNSLNNNDNEAIIQLSVDTIHVVKPSDPRFSNIEENANDDDEKELLIALLTSFDDDYKNTKQNNLENSSETKINNEFSDSNNCTSSTAATIASSSSVSIRFIPPLLDFGEQSIAIPRMQTVLIINDDPEPLELQSLSGTTVQFYSSFFTQKTLSSNGGNTSINVYYLPRTLGLTKSIFTIKTNRGTLHYYVNGIGTISLFHLRPLIGATIPLNSTFEYIIHFYNPYNYSIDINEIYTSDENLIIELLSYKQQRNKIIKTFEHKDQWHLEPYQVKPIIKINYFAYKLERLHGFYCVKTNSNDTIIVPVEINVANHLSLYSNVDLLEFTPDNLIRSTARPVTIPVYVINNGREPVTIIDVRVTTANINYVTIHHEKVQVPSSINQLTKIAELTIHPHLIPNDIKRVRGSVQVYTLSTTASSSSSDSEQPILQIPFRATILHGSLDYDTGASYFYIPATSTDSVSGKLEEHRLLKLINRFNTSIVLFNVTTDKSNILAQYIDIKLLAPYVYMKPGQTKFPISANILKRTASSVLFNNIEASLTLHTNLSFFHLPVYLYNGLLSLNPVVDGTNGGIRRNDSNLLEYFIASIPVNASRTVKFTLTNINPIDINIEKISLTLPKTTIQLVQMQFINGSESNAVYKRIYHNSDIVELVIPVRHQAVFSLTISGASDPSLYNEVITFKTRYETINMNVKYRIISGSIDLENKLPLHIDVFPNRLGTIDITLHNRFDEPTDITRMEFPTYGNCFSFIWNTTGPNKLIINADSTHQIGKLTFDMVSLCNSIQIPSESTCYCGLNNHPEFKQRWEQHVSALNTYELDDILVTKFRNLWKEWTSLVRKQRIQTNIWLVTDQADVSWPVTIGFVWPSVLEFMTSTVSRTPIIIDYHLTLLNTTKAHNIVITNPSSTILQYSVELVSHYENRKAKKKGSLVKNYQAFDISTTFKRVELLNDIYKFILQPNEQITFTASYRPKLSTKHEIYFVVRNNLTIIESILLRGEGGSGSLTVGNRKAGSSDIPLVLEMNEKQYKLCSSYHSTDNSGGNPILLKIVTLRNTGNIRAIIHDLSFGNSKCNGQGFSVDTCSEIEIEPNERYDLHIRFQPDYTLAEIAETLTLNTNIGIMTFPIIVRIPQRVLATCYQTIPRPVWEIRMYWLCVVFAVILFIFVIVTAIYAAHRLYHDFLARAELNCRMATSTSKLFNLNDVASTVQDEQKMPERYEARTINNKKEILKDENKIKDNEMKSKRATVTTNGNKENGEIPPKTPRTPDGSNTTVKSVAASPKAITNKQRRATTENGPLKSSKQQDTSIKTQPLKSQKSGNTEPSTVITSRSSTPPSNVSSIAVTDEENEPFTVPRPKRVSGKAKETSSNIVPIKSTTTIPVSVIPLQPTPSPPPPPQTTIPKSSSTRSELSEQRQHQQELSRSSDSINDQQWHKVSSNRSLRKGTTGTTTGRRETTDEFQPIHKTNKIASNNAENPMVSSISSSRTHTSVSNQMTQTRRRRGRRPTRPLSPTHAPNLTKGTSLQPNNSLRVNNRELAFRQLTEQLWAAGLPSATTACSMSVRSRCSSAPPSERGGRRGGYDDEEENIDWDEPDKPDDDFGRYASQTEQCMEESNGINEWTHQPPSSTTTTATTTTINEIPALMSIPAAPVLLTNIPPKIIIPASIVKEEIEPLPFPQHGPGPIQRPNKLICAPTQQTLPSFSTNSLQSPETPDVLDQINRFLNTQNSTSETTPTTVSTPSIVHNSSVPVNDLTASNSPWTTFSPSEWPSKYETSWSLTNIQSPTVSSTTTQVQNPFAFMSTMNGQPRPATRVDPTIWSSVLGTETPRMLSASARTLRASAWNDAFSSTVPSIVEPPKPVNNTWSAFWPVSDPSSAGSASSNGPETETNNQLWSLGGLPNETVISSTTPTQQPSSTIWWSGSSSDENNNRSQTNQLNDDTTNNRDKSRWDFAR</sequence>
<dbReference type="Pfam" id="PF24495">
    <property type="entry name" value="Ig_TMEM131_2"/>
    <property type="match status" value="1"/>
</dbReference>
<evidence type="ECO:0000259" key="12">
    <source>
        <dbReference type="Pfam" id="PF24501"/>
    </source>
</evidence>
<dbReference type="InterPro" id="IPR055437">
    <property type="entry name" value="TMEM131L_Ig_5"/>
</dbReference>
<evidence type="ECO:0008006" key="15">
    <source>
        <dbReference type="Google" id="ProtNLM"/>
    </source>
</evidence>
<dbReference type="InterPro" id="IPR039877">
    <property type="entry name" value="TMEM131-like"/>
</dbReference>
<dbReference type="EMBL" id="CAJNON010000109">
    <property type="protein sequence ID" value="CAF0978723.1"/>
    <property type="molecule type" value="Genomic_DNA"/>
</dbReference>
<feature type="compositionally biased region" description="Polar residues" evidence="7">
    <location>
        <begin position="1449"/>
        <end position="1468"/>
    </location>
</feature>
<feature type="domain" description="TMEM131L fifth Ig-like" evidence="12">
    <location>
        <begin position="1084"/>
        <end position="1149"/>
    </location>
</feature>
<evidence type="ECO:0000259" key="9">
    <source>
        <dbReference type="Pfam" id="PF12371"/>
    </source>
</evidence>